<dbReference type="AlphaFoldDB" id="K2K9J8"/>
<dbReference type="OrthoDB" id="4750212at2"/>
<evidence type="ECO:0000313" key="3">
    <source>
        <dbReference type="EMBL" id="EKE84473.1"/>
    </source>
</evidence>
<protein>
    <submittedName>
        <fullName evidence="3">Uncharacterized protein</fullName>
    </submittedName>
</protein>
<comment type="caution">
    <text evidence="3">The sequence shown here is derived from an EMBL/GenBank/DDBJ whole genome shotgun (WGS) entry which is preliminary data.</text>
</comment>
<organism evidence="3 4">
    <name type="scientific">Idiomarina xiamenensis 10-D-4</name>
    <dbReference type="NCBI Taxonomy" id="740709"/>
    <lineage>
        <taxon>Bacteria</taxon>
        <taxon>Pseudomonadati</taxon>
        <taxon>Pseudomonadota</taxon>
        <taxon>Gammaproteobacteria</taxon>
        <taxon>Alteromonadales</taxon>
        <taxon>Idiomarinaceae</taxon>
        <taxon>Idiomarina</taxon>
    </lineage>
</organism>
<evidence type="ECO:0000313" key="4">
    <source>
        <dbReference type="Proteomes" id="UP000014115"/>
    </source>
</evidence>
<dbReference type="PIRSF" id="PIRSF032038">
    <property type="entry name" value="UCP023238"/>
    <property type="match status" value="1"/>
</dbReference>
<dbReference type="STRING" id="740709.A10D4_05377"/>
<feature type="compositionally biased region" description="Low complexity" evidence="1">
    <location>
        <begin position="60"/>
        <end position="69"/>
    </location>
</feature>
<dbReference type="eggNOG" id="ENOG5033267">
    <property type="taxonomic scope" value="Bacteria"/>
</dbReference>
<feature type="signal peptide" evidence="2">
    <location>
        <begin position="1"/>
        <end position="19"/>
    </location>
</feature>
<feature type="region of interest" description="Disordered" evidence="1">
    <location>
        <begin position="60"/>
        <end position="95"/>
    </location>
</feature>
<keyword evidence="4" id="KW-1185">Reference proteome</keyword>
<sequence>MKVLSGMALLALMSVPAAAQSVSQQQLATCAGIQNALQRLVCYDKLAQGEGVDVAAAVSTNNNSSSNTNGPAQAQPQPSYEEEFGKEHRDYAKNRPDRLNVDISSYKQDPYGKWTITLSNGQVWKQSETSSNFSFDEGASYFIERGVLNSFFLGRTDLNTRLRVRRID</sequence>
<feature type="chain" id="PRO_5003859812" evidence="2">
    <location>
        <begin position="20"/>
        <end position="168"/>
    </location>
</feature>
<reference evidence="3 4" key="1">
    <citation type="journal article" date="2012" name="J. Bacteriol.">
        <title>Genome Sequence of Idiomarina xiamenensis Type Strain 10-D-4.</title>
        <authorList>
            <person name="Lai Q."/>
            <person name="Wang L."/>
            <person name="Wang W."/>
            <person name="Shao Z."/>
        </authorList>
    </citation>
    <scope>NUCLEOTIDE SEQUENCE [LARGE SCALE GENOMIC DNA]</scope>
    <source>
        <strain evidence="3 4">10-D-4</strain>
    </source>
</reference>
<dbReference type="InterPro" id="IPR016987">
    <property type="entry name" value="UCP023238"/>
</dbReference>
<dbReference type="Proteomes" id="UP000014115">
    <property type="component" value="Unassembled WGS sequence"/>
</dbReference>
<dbReference type="EMBL" id="AMRG01000005">
    <property type="protein sequence ID" value="EKE84473.1"/>
    <property type="molecule type" value="Genomic_DNA"/>
</dbReference>
<keyword evidence="2" id="KW-0732">Signal</keyword>
<feature type="compositionally biased region" description="Basic and acidic residues" evidence="1">
    <location>
        <begin position="83"/>
        <end position="95"/>
    </location>
</feature>
<gene>
    <name evidence="3" type="ORF">A10D4_05377</name>
</gene>
<name>K2K9J8_9GAMM</name>
<accession>K2K9J8</accession>
<evidence type="ECO:0000256" key="1">
    <source>
        <dbReference type="SAM" id="MobiDB-lite"/>
    </source>
</evidence>
<evidence type="ECO:0000256" key="2">
    <source>
        <dbReference type="SAM" id="SignalP"/>
    </source>
</evidence>
<dbReference type="RefSeq" id="WP_008488210.1">
    <property type="nucleotide sequence ID" value="NZ_AMRG01000005.1"/>
</dbReference>
<proteinExistence type="predicted"/>
<dbReference type="PATRIC" id="fig|740709.3.peg.1096"/>